<proteinExistence type="inferred from homology"/>
<feature type="transmembrane region" description="Helical" evidence="6">
    <location>
        <begin position="239"/>
        <end position="263"/>
    </location>
</feature>
<reference evidence="7" key="1">
    <citation type="submission" date="2019-12" db="EMBL/GenBank/DDBJ databases">
        <title>High-Quality draft genome sequences of three cyanobacteria isolated from the limestone walls of the Old Cathedral of Coimbra.</title>
        <authorList>
            <person name="Tiago I."/>
            <person name="Soares F."/>
            <person name="Portugal A."/>
        </authorList>
    </citation>
    <scope>NUCLEOTIDE SEQUENCE [LARGE SCALE GENOMIC DNA]</scope>
    <source>
        <strain evidence="7">C</strain>
    </source>
</reference>
<organism evidence="7 8">
    <name type="scientific">Petrachloros mirabilis ULC683</name>
    <dbReference type="NCBI Taxonomy" id="2781853"/>
    <lineage>
        <taxon>Bacteria</taxon>
        <taxon>Bacillati</taxon>
        <taxon>Cyanobacteriota</taxon>
        <taxon>Cyanophyceae</taxon>
        <taxon>Synechococcales</taxon>
        <taxon>Petrachlorosaceae</taxon>
        <taxon>Petrachloros</taxon>
        <taxon>Petrachloros mirabilis</taxon>
    </lineage>
</organism>
<evidence type="ECO:0000313" key="8">
    <source>
        <dbReference type="Proteomes" id="UP000607397"/>
    </source>
</evidence>
<keyword evidence="4 6" id="KW-1133">Transmembrane helix</keyword>
<dbReference type="InterPro" id="IPR002549">
    <property type="entry name" value="AI-2E-like"/>
</dbReference>
<evidence type="ECO:0000256" key="2">
    <source>
        <dbReference type="ARBA" id="ARBA00009773"/>
    </source>
</evidence>
<dbReference type="AlphaFoldDB" id="A0A8K2A0P1"/>
<protein>
    <submittedName>
        <fullName evidence="7">AI-2E family transporter</fullName>
    </submittedName>
</protein>
<feature type="transmembrane region" description="Helical" evidence="6">
    <location>
        <begin position="160"/>
        <end position="179"/>
    </location>
</feature>
<dbReference type="Proteomes" id="UP000607397">
    <property type="component" value="Unassembled WGS sequence"/>
</dbReference>
<comment type="subcellular location">
    <subcellularLocation>
        <location evidence="1">Membrane</location>
        <topology evidence="1">Multi-pass membrane protein</topology>
    </subcellularLocation>
</comment>
<feature type="transmembrane region" description="Helical" evidence="6">
    <location>
        <begin position="307"/>
        <end position="328"/>
    </location>
</feature>
<keyword evidence="5 6" id="KW-0472">Membrane</keyword>
<gene>
    <name evidence="7" type="ORF">GS597_13130</name>
</gene>
<dbReference type="PANTHER" id="PTHR21716:SF66">
    <property type="entry name" value="TRANSPORT PROTEIN SLL0063-RELATED"/>
    <property type="match status" value="1"/>
</dbReference>
<keyword evidence="8" id="KW-1185">Reference proteome</keyword>
<keyword evidence="3 6" id="KW-0812">Transmembrane</keyword>
<dbReference type="RefSeq" id="WP_161825912.1">
    <property type="nucleotide sequence ID" value="NZ_WVIC01000026.1"/>
</dbReference>
<name>A0A8K2A0P1_9CYAN</name>
<dbReference type="EMBL" id="WVIC01000026">
    <property type="protein sequence ID" value="NCJ07433.1"/>
    <property type="molecule type" value="Genomic_DNA"/>
</dbReference>
<comment type="caution">
    <text evidence="7">The sequence shown here is derived from an EMBL/GenBank/DDBJ whole genome shotgun (WGS) entry which is preliminary data.</text>
</comment>
<evidence type="ECO:0000313" key="7">
    <source>
        <dbReference type="EMBL" id="NCJ07433.1"/>
    </source>
</evidence>
<dbReference type="Pfam" id="PF01594">
    <property type="entry name" value="AI-2E_transport"/>
    <property type="match status" value="1"/>
</dbReference>
<feature type="transmembrane region" description="Helical" evidence="6">
    <location>
        <begin position="38"/>
        <end position="58"/>
    </location>
</feature>
<dbReference type="PANTHER" id="PTHR21716">
    <property type="entry name" value="TRANSMEMBRANE PROTEIN"/>
    <property type="match status" value="1"/>
</dbReference>
<evidence type="ECO:0000256" key="1">
    <source>
        <dbReference type="ARBA" id="ARBA00004141"/>
    </source>
</evidence>
<dbReference type="GO" id="GO:0016020">
    <property type="term" value="C:membrane"/>
    <property type="evidence" value="ECO:0007669"/>
    <property type="project" value="UniProtKB-SubCell"/>
</dbReference>
<feature type="transmembrane region" description="Helical" evidence="6">
    <location>
        <begin position="70"/>
        <end position="94"/>
    </location>
</feature>
<dbReference type="GO" id="GO:0055085">
    <property type="term" value="P:transmembrane transport"/>
    <property type="evidence" value="ECO:0007669"/>
    <property type="project" value="TreeGrafter"/>
</dbReference>
<evidence type="ECO:0000256" key="5">
    <source>
        <dbReference type="ARBA" id="ARBA00023136"/>
    </source>
</evidence>
<accession>A0A8K2A0P1</accession>
<evidence type="ECO:0000256" key="3">
    <source>
        <dbReference type="ARBA" id="ARBA00022692"/>
    </source>
</evidence>
<sequence length="355" mass="38082">MAEPAFAKLPRWLSLGLAFPVLFVNGWLVLILCQALQPIPSMVITASLFAFLLDYPILFLEKRGMRRAGAVLLVIGVALVLVIVLGLVLGPLVFQQLVDFADRLPTWLEVVRQQLQAIDEQSVLHYLPFDLSGFTTQLTNQVSATLQSLTSQLINLTLDTISTVVNLLITAVLTLLLVLNGTRLWDGLLSWLPPVWKAQVQASLQPSFQGYFAGQAILALILSGTLSLVFVLLQIPFGLLFGLVIGLTSIIPFGGTVSVLVISALLAAQNFWLAAKVLIATLILSQINDNVIAPRLIGGITGLNPAVVVLALLVGVKLGGVLGLLLAVPSASFVKRVADALHERPMLPSFPKGDP</sequence>
<feature type="transmembrane region" description="Helical" evidence="6">
    <location>
        <begin position="211"/>
        <end position="233"/>
    </location>
</feature>
<evidence type="ECO:0000256" key="4">
    <source>
        <dbReference type="ARBA" id="ARBA00022989"/>
    </source>
</evidence>
<feature type="transmembrane region" description="Helical" evidence="6">
    <location>
        <begin position="12"/>
        <end position="32"/>
    </location>
</feature>
<comment type="similarity">
    <text evidence="2">Belongs to the autoinducer-2 exporter (AI-2E) (TC 2.A.86) family.</text>
</comment>
<evidence type="ECO:0000256" key="6">
    <source>
        <dbReference type="SAM" id="Phobius"/>
    </source>
</evidence>